<proteinExistence type="predicted"/>
<name>A0A6L7G812_9RHOB</name>
<accession>A0A6L7G812</accession>
<dbReference type="Gene3D" id="3.40.50.2000">
    <property type="entry name" value="Glycogen Phosphorylase B"/>
    <property type="match status" value="1"/>
</dbReference>
<dbReference type="AlphaFoldDB" id="A0A6L7G812"/>
<keyword evidence="2" id="KW-1185">Reference proteome</keyword>
<dbReference type="SUPFAM" id="SSF52540">
    <property type="entry name" value="P-loop containing nucleoside triphosphate hydrolases"/>
    <property type="match status" value="1"/>
</dbReference>
<sequence length="634" mass="69369">MSAKAPPRPALPEAALARARTAFEAGRISLCWQEIAPLLAQDTPPEVARALEYLQLGCALYHIGDLEAARALNARLPVAQWTTMRYRLSLRLRDPAMAKRLRGAPGLSPRDRDDFRTSAGLYCLWHKRPRAGLPLYAARHNAVHFPKLLPAGVAHQPLGAPQDDTDLIVLEQGLGDVLFHLAHIRACGGHEGSTFTGLPKYGALVRRYFPKARFLAAGDLPEGPRPGHLAGDFIARSFARTGRIAPGGTLDSPLRRGVDAPVFGLCWRGGSGQNRREERHIPLGHLLDLLPPDMRILALQFDITEAERARLQADPRAAVPLADLTRNPTEVIDMIRPLAGVISVDSANWHMAGFSGVPLLAILNPTAHWYWGPQEDAASVFPSATTLRKADLSAPAIARWAETAEARWQARPLAARPEMPPHQRPLFVCGLPRSGTSLVMRVLVSQGLWTGETIAGNADNPEGYQENRRIRERHLKPFLQAIGADPRGVDPLPRPDTLPPFPGLTRRLLSSLREEGHAGQPWGYKDPKLTLLWPAFARAFPGARWLVVRRGRTAVKTSLSRAGFMQMHSSSPDYWDAFCAAYERRLDALEASGETVFSLQAEALMAGDVSGLAPVCTALGLPFDAQAARAALRR</sequence>
<dbReference type="Pfam" id="PF13469">
    <property type="entry name" value="Sulfotransfer_3"/>
    <property type="match status" value="1"/>
</dbReference>
<reference evidence="1 2" key="1">
    <citation type="submission" date="2019-12" db="EMBL/GenBank/DDBJ databases">
        <authorList>
            <person name="Li M."/>
        </authorList>
    </citation>
    <scope>NUCLEOTIDE SEQUENCE [LARGE SCALE GENOMIC DNA]</scope>
    <source>
        <strain evidence="1 2">GBMRC 2024</strain>
    </source>
</reference>
<dbReference type="Proteomes" id="UP000477911">
    <property type="component" value="Unassembled WGS sequence"/>
</dbReference>
<organism evidence="1 2">
    <name type="scientific">Pseudooceanicola albus</name>
    <dbReference type="NCBI Taxonomy" id="2692189"/>
    <lineage>
        <taxon>Bacteria</taxon>
        <taxon>Pseudomonadati</taxon>
        <taxon>Pseudomonadota</taxon>
        <taxon>Alphaproteobacteria</taxon>
        <taxon>Rhodobacterales</taxon>
        <taxon>Paracoccaceae</taxon>
        <taxon>Pseudooceanicola</taxon>
    </lineage>
</organism>
<comment type="caution">
    <text evidence="1">The sequence shown here is derived from an EMBL/GenBank/DDBJ whole genome shotgun (WGS) entry which is preliminary data.</text>
</comment>
<keyword evidence="1" id="KW-0808">Transferase</keyword>
<dbReference type="Gene3D" id="3.40.50.300">
    <property type="entry name" value="P-loop containing nucleotide triphosphate hydrolases"/>
    <property type="match status" value="1"/>
</dbReference>
<dbReference type="SUPFAM" id="SSF53756">
    <property type="entry name" value="UDP-Glycosyltransferase/glycogen phosphorylase"/>
    <property type="match status" value="1"/>
</dbReference>
<dbReference type="GO" id="GO:0016740">
    <property type="term" value="F:transferase activity"/>
    <property type="evidence" value="ECO:0007669"/>
    <property type="project" value="UniProtKB-KW"/>
</dbReference>
<evidence type="ECO:0000313" key="1">
    <source>
        <dbReference type="EMBL" id="MXN20165.1"/>
    </source>
</evidence>
<dbReference type="EMBL" id="WUMU01000024">
    <property type="protein sequence ID" value="MXN20165.1"/>
    <property type="molecule type" value="Genomic_DNA"/>
</dbReference>
<dbReference type="RefSeq" id="WP_160896290.1">
    <property type="nucleotide sequence ID" value="NZ_WUMU01000024.1"/>
</dbReference>
<dbReference type="InterPro" id="IPR027417">
    <property type="entry name" value="P-loop_NTPase"/>
</dbReference>
<evidence type="ECO:0000313" key="2">
    <source>
        <dbReference type="Proteomes" id="UP000477911"/>
    </source>
</evidence>
<protein>
    <submittedName>
        <fullName evidence="1">Sulfotransferase</fullName>
    </submittedName>
</protein>
<gene>
    <name evidence="1" type="ORF">GR170_20205</name>
</gene>